<dbReference type="Gene3D" id="3.40.430.10">
    <property type="entry name" value="Dihydrofolate Reductase, subunit A"/>
    <property type="match status" value="1"/>
</dbReference>
<dbReference type="EMBL" id="SNWQ01000044">
    <property type="protein sequence ID" value="TDO29812.1"/>
    <property type="molecule type" value="Genomic_DNA"/>
</dbReference>
<dbReference type="InterPro" id="IPR050765">
    <property type="entry name" value="Riboflavin_Biosynth_HTPR"/>
</dbReference>
<gene>
    <name evidence="2" type="ORF">EV643_14410</name>
</gene>
<protein>
    <submittedName>
        <fullName evidence="2">RibD domain-containing protein</fullName>
    </submittedName>
</protein>
<dbReference type="InterPro" id="IPR024072">
    <property type="entry name" value="DHFR-like_dom_sf"/>
</dbReference>
<dbReference type="PANTHER" id="PTHR38011:SF2">
    <property type="entry name" value="BIFUNCTIONAL DEAMINASE-REDUCTASE DOMAIN PROTEIN"/>
    <property type="match status" value="1"/>
</dbReference>
<evidence type="ECO:0000259" key="1">
    <source>
        <dbReference type="Pfam" id="PF01872"/>
    </source>
</evidence>
<keyword evidence="3" id="KW-1185">Reference proteome</keyword>
<name>A0A4R6J3A5_9ACTN</name>
<dbReference type="AlphaFoldDB" id="A0A4R6J3A5"/>
<dbReference type="SUPFAM" id="SSF53597">
    <property type="entry name" value="Dihydrofolate reductase-like"/>
    <property type="match status" value="1"/>
</dbReference>
<proteinExistence type="predicted"/>
<dbReference type="RefSeq" id="WP_238166188.1">
    <property type="nucleotide sequence ID" value="NZ_SNWQ01000044.1"/>
</dbReference>
<evidence type="ECO:0000313" key="2">
    <source>
        <dbReference type="EMBL" id="TDO29812.1"/>
    </source>
</evidence>
<dbReference type="GO" id="GO:0008703">
    <property type="term" value="F:5-amino-6-(5-phosphoribosylamino)uracil reductase activity"/>
    <property type="evidence" value="ECO:0007669"/>
    <property type="project" value="InterPro"/>
</dbReference>
<accession>A0A4R6J3A5</accession>
<dbReference type="Pfam" id="PF01872">
    <property type="entry name" value="RibD_C"/>
    <property type="match status" value="1"/>
</dbReference>
<dbReference type="PANTHER" id="PTHR38011">
    <property type="entry name" value="DIHYDROFOLATE REDUCTASE FAMILY PROTEIN (AFU_ORTHOLOGUE AFUA_8G06820)"/>
    <property type="match status" value="1"/>
</dbReference>
<comment type="caution">
    <text evidence="2">The sequence shown here is derived from an EMBL/GenBank/DDBJ whole genome shotgun (WGS) entry which is preliminary data.</text>
</comment>
<reference evidence="2 3" key="1">
    <citation type="submission" date="2019-03" db="EMBL/GenBank/DDBJ databases">
        <title>Genomic Encyclopedia of Type Strains, Phase III (KMG-III): the genomes of soil and plant-associated and newly described type strains.</title>
        <authorList>
            <person name="Whitman W."/>
        </authorList>
    </citation>
    <scope>NUCLEOTIDE SEQUENCE [LARGE SCALE GENOMIC DNA]</scope>
    <source>
        <strain evidence="2 3">VKM Ac-2527</strain>
    </source>
</reference>
<organism evidence="2 3">
    <name type="scientific">Kribbella caucasensis</name>
    <dbReference type="NCBI Taxonomy" id="2512215"/>
    <lineage>
        <taxon>Bacteria</taxon>
        <taxon>Bacillati</taxon>
        <taxon>Actinomycetota</taxon>
        <taxon>Actinomycetes</taxon>
        <taxon>Propionibacteriales</taxon>
        <taxon>Kribbellaceae</taxon>
        <taxon>Kribbella</taxon>
    </lineage>
</organism>
<dbReference type="GO" id="GO:0009231">
    <property type="term" value="P:riboflavin biosynthetic process"/>
    <property type="evidence" value="ECO:0007669"/>
    <property type="project" value="InterPro"/>
</dbReference>
<dbReference type="Proteomes" id="UP000295388">
    <property type="component" value="Unassembled WGS sequence"/>
</dbReference>
<feature type="domain" description="Bacterial bifunctional deaminase-reductase C-terminal" evidence="1">
    <location>
        <begin position="15"/>
        <end position="111"/>
    </location>
</feature>
<sequence length="138" mass="15043">MTDPDNIVAEKLNGLTKYVASRTLTDPEWQHTTVLSDDVVERVRALKEEPGDELQIHGSCQLARDLHTAGLIDEYRLIVFPVVVGEGKRIFTDGMPASGFTVTDSRTTSTGATYTALTPTPFTTGPEFTVEDGKETIA</sequence>
<evidence type="ECO:0000313" key="3">
    <source>
        <dbReference type="Proteomes" id="UP000295388"/>
    </source>
</evidence>
<dbReference type="InterPro" id="IPR002734">
    <property type="entry name" value="RibDG_C"/>
</dbReference>